<dbReference type="Gene3D" id="3.90.45.10">
    <property type="entry name" value="Peptide deformylase"/>
    <property type="match status" value="1"/>
</dbReference>
<evidence type="ECO:0000256" key="1">
    <source>
        <dbReference type="ARBA" id="ARBA00010759"/>
    </source>
</evidence>
<dbReference type="Proteomes" id="UP000254116">
    <property type="component" value="Unassembled WGS sequence"/>
</dbReference>
<evidence type="ECO:0000313" key="2">
    <source>
        <dbReference type="EMBL" id="SUL34046.1"/>
    </source>
</evidence>
<reference evidence="2 3" key="1">
    <citation type="submission" date="2018-06" db="EMBL/GenBank/DDBJ databases">
        <authorList>
            <consortium name="Pathogen Informatics"/>
            <person name="Doyle S."/>
        </authorList>
    </citation>
    <scope>NUCLEOTIDE SEQUENCE [LARGE SCALE GENOMIC DNA]</scope>
    <source>
        <strain evidence="2 3">NCTC10702</strain>
    </source>
</reference>
<dbReference type="InterPro" id="IPR036821">
    <property type="entry name" value="Peptide_deformylase_sf"/>
</dbReference>
<proteinExistence type="inferred from homology"/>
<accession>A0A380EG11</accession>
<dbReference type="Pfam" id="PF01327">
    <property type="entry name" value="Pep_deformylase"/>
    <property type="match status" value="1"/>
</dbReference>
<keyword evidence="2" id="KW-0378">Hydrolase</keyword>
<dbReference type="AlphaFoldDB" id="A0A380EG11"/>
<dbReference type="EMBL" id="UHBY01000003">
    <property type="protein sequence ID" value="SUL34046.1"/>
    <property type="molecule type" value="Genomic_DNA"/>
</dbReference>
<dbReference type="EC" id="3.5.1.88" evidence="2"/>
<dbReference type="InterPro" id="IPR023635">
    <property type="entry name" value="Peptide_deformylase"/>
</dbReference>
<comment type="similarity">
    <text evidence="1">Belongs to the polypeptide deformylase family.</text>
</comment>
<name>A0A380EG11_STAAU</name>
<gene>
    <name evidence="2" type="primary">def</name>
    <name evidence="2" type="ORF">NCTC10702_01656</name>
</gene>
<protein>
    <submittedName>
        <fullName evidence="2">Peptide deformylase</fullName>
        <ecNumber evidence="2">3.5.1.88</ecNumber>
    </submittedName>
</protein>
<dbReference type="GO" id="GO:0042586">
    <property type="term" value="F:peptide deformylase activity"/>
    <property type="evidence" value="ECO:0007669"/>
    <property type="project" value="UniProtKB-EC"/>
</dbReference>
<dbReference type="SUPFAM" id="SSF56420">
    <property type="entry name" value="Peptide deformylase"/>
    <property type="match status" value="1"/>
</dbReference>
<evidence type="ECO:0000313" key="3">
    <source>
        <dbReference type="Proteomes" id="UP000254116"/>
    </source>
</evidence>
<organism evidence="2 3">
    <name type="scientific">Staphylococcus aureus</name>
    <dbReference type="NCBI Taxonomy" id="1280"/>
    <lineage>
        <taxon>Bacteria</taxon>
        <taxon>Bacillati</taxon>
        <taxon>Bacillota</taxon>
        <taxon>Bacilli</taxon>
        <taxon>Bacillales</taxon>
        <taxon>Staphylococcaceae</taxon>
        <taxon>Staphylococcus</taxon>
    </lineage>
</organism>
<sequence length="81" mass="9094">MRQKAAELELPLTKEEKETLIAMREFLVNSQDEEIAKRYGLRSGVGLAAPQINISKRMIAVLIPDDGSGKSYDYMLVNPKL</sequence>